<dbReference type="GeneID" id="14539655"/>
<dbReference type="InterPro" id="IPR029058">
    <property type="entry name" value="AB_hydrolase_fold"/>
</dbReference>
<dbReference type="MEROPS" id="S10.001"/>
<dbReference type="EC" id="3.4.16.-" evidence="13"/>
<dbReference type="SUPFAM" id="SSF53474">
    <property type="entry name" value="alpha/beta-Hydrolases"/>
    <property type="match status" value="1"/>
</dbReference>
<dbReference type="Pfam" id="PF00450">
    <property type="entry name" value="Peptidase_S10"/>
    <property type="match status" value="1"/>
</dbReference>
<dbReference type="eggNOG" id="KOG1282">
    <property type="taxonomic scope" value="Eukaryota"/>
</dbReference>
<dbReference type="Gene3D" id="3.40.50.1820">
    <property type="entry name" value="alpha/beta hydrolase"/>
    <property type="match status" value="1"/>
</dbReference>
<evidence type="ECO:0000256" key="12">
    <source>
        <dbReference type="ARBA" id="ARBA00058662"/>
    </source>
</evidence>
<dbReference type="GO" id="GO:0000328">
    <property type="term" value="C:fungal-type vacuole lumen"/>
    <property type="evidence" value="ECO:0007669"/>
    <property type="project" value="UniProtKB-ARBA"/>
</dbReference>
<keyword evidence="16" id="KW-1185">Reference proteome</keyword>
<evidence type="ECO:0000256" key="2">
    <source>
        <dbReference type="ARBA" id="ARBA00009431"/>
    </source>
</evidence>
<dbReference type="InterPro" id="IPR001563">
    <property type="entry name" value="Peptidase_S10"/>
</dbReference>
<evidence type="ECO:0000256" key="10">
    <source>
        <dbReference type="ARBA" id="ARBA00023180"/>
    </source>
</evidence>
<evidence type="ECO:0000256" key="9">
    <source>
        <dbReference type="ARBA" id="ARBA00023157"/>
    </source>
</evidence>
<evidence type="ECO:0000256" key="11">
    <source>
        <dbReference type="ARBA" id="ARBA00052076"/>
    </source>
</evidence>
<evidence type="ECO:0000259" key="14">
    <source>
        <dbReference type="Pfam" id="PF05388"/>
    </source>
</evidence>
<dbReference type="Gene3D" id="1.10.287.410">
    <property type="match status" value="1"/>
</dbReference>
<dbReference type="AlphaFoldDB" id="H8X4F1"/>
<evidence type="ECO:0000256" key="6">
    <source>
        <dbReference type="ARBA" id="ARBA00022729"/>
    </source>
</evidence>
<name>H8X4F1_CANO9</name>
<dbReference type="HOGENOM" id="CLU_008523_10_4_1"/>
<dbReference type="Pfam" id="PF05388">
    <property type="entry name" value="Carbpep_Y_N"/>
    <property type="match status" value="1"/>
</dbReference>
<proteinExistence type="inferred from homology"/>
<dbReference type="PROSITE" id="PS00560">
    <property type="entry name" value="CARBOXYPEPT_SER_HIS"/>
    <property type="match status" value="1"/>
</dbReference>
<dbReference type="PRINTS" id="PR00724">
    <property type="entry name" value="CRBOXYPTASEC"/>
</dbReference>
<comment type="function">
    <text evidence="12">Involved in degradation of small peptides.</text>
</comment>
<dbReference type="InterPro" id="IPR033124">
    <property type="entry name" value="Ser_caboxypep_his_AS"/>
</dbReference>
<keyword evidence="5 13" id="KW-0645">Protease</keyword>
<evidence type="ECO:0000256" key="3">
    <source>
        <dbReference type="ARBA" id="ARBA00022554"/>
    </source>
</evidence>
<keyword evidence="10" id="KW-0325">Glycoprotein</keyword>
<dbReference type="PROSITE" id="PS00131">
    <property type="entry name" value="CARBOXYPEPT_SER_SER"/>
    <property type="match status" value="1"/>
</dbReference>
<keyword evidence="8" id="KW-0865">Zymogen</keyword>
<feature type="chain" id="PRO_5005134662" description="Carboxypeptidase" evidence="13">
    <location>
        <begin position="20"/>
        <end position="519"/>
    </location>
</feature>
<keyword evidence="4 13" id="KW-0121">Carboxypeptidase</keyword>
<evidence type="ECO:0000313" key="15">
    <source>
        <dbReference type="EMBL" id="CCG26103.1"/>
    </source>
</evidence>
<gene>
    <name evidence="15" type="ORF">CORT_0C07330</name>
</gene>
<evidence type="ECO:0000313" key="16">
    <source>
        <dbReference type="Proteomes" id="UP000005018"/>
    </source>
</evidence>
<protein>
    <recommendedName>
        <fullName evidence="13">Carboxypeptidase</fullName>
        <ecNumber evidence="13">3.4.16.-</ecNumber>
    </recommendedName>
</protein>
<feature type="domain" description="Propeptide carboxypeptidase Y" evidence="14">
    <location>
        <begin position="9"/>
        <end position="101"/>
    </location>
</feature>
<evidence type="ECO:0000256" key="7">
    <source>
        <dbReference type="ARBA" id="ARBA00022801"/>
    </source>
</evidence>
<accession>H8X4F1</accession>
<dbReference type="EMBL" id="HE681721">
    <property type="protein sequence ID" value="CCG26103.1"/>
    <property type="molecule type" value="Genomic_DNA"/>
</dbReference>
<dbReference type="PANTHER" id="PTHR11802">
    <property type="entry name" value="SERINE PROTEASE FAMILY S10 SERINE CARBOXYPEPTIDASE"/>
    <property type="match status" value="1"/>
</dbReference>
<comment type="subcellular location">
    <subcellularLocation>
        <location evidence="1">Vacuole</location>
    </subcellularLocation>
</comment>
<dbReference type="FunFam" id="1.10.287.410:FF:000001">
    <property type="entry name" value="Carboxypeptidase Y"/>
    <property type="match status" value="1"/>
</dbReference>
<evidence type="ECO:0000256" key="5">
    <source>
        <dbReference type="ARBA" id="ARBA00022670"/>
    </source>
</evidence>
<evidence type="ECO:0000256" key="13">
    <source>
        <dbReference type="RuleBase" id="RU361156"/>
    </source>
</evidence>
<keyword evidence="9" id="KW-1015">Disulfide bond</keyword>
<dbReference type="RefSeq" id="XP_003871525.1">
    <property type="nucleotide sequence ID" value="XM_003871476.1"/>
</dbReference>
<reference evidence="15 16" key="1">
    <citation type="journal article" date="2012" name="PLoS ONE">
        <title>Sequence and analysis of the genome of the pathogenic yeast Candida orthopsilosis.</title>
        <authorList>
            <person name="Riccombeni A."/>
            <person name="Vidanes G."/>
            <person name="Proux-Wera E."/>
            <person name="Wolfe K.H."/>
            <person name="Butler G."/>
        </authorList>
    </citation>
    <scope>NUCLEOTIDE SEQUENCE [LARGE SCALE GENOMIC DNA]</scope>
    <source>
        <strain evidence="15 16">Co 90-125</strain>
    </source>
</reference>
<dbReference type="PANTHER" id="PTHR11802:SF113">
    <property type="entry name" value="SERINE CARBOXYPEPTIDASE CTSA-4.1"/>
    <property type="match status" value="1"/>
</dbReference>
<evidence type="ECO:0000256" key="8">
    <source>
        <dbReference type="ARBA" id="ARBA00023145"/>
    </source>
</evidence>
<feature type="signal peptide" evidence="13">
    <location>
        <begin position="1"/>
        <end position="19"/>
    </location>
</feature>
<dbReference type="OrthoDB" id="443318at2759"/>
<dbReference type="GO" id="GO:0031638">
    <property type="term" value="P:zymogen activation"/>
    <property type="evidence" value="ECO:0007669"/>
    <property type="project" value="UniProtKB-ARBA"/>
</dbReference>
<evidence type="ECO:0000256" key="1">
    <source>
        <dbReference type="ARBA" id="ARBA00004116"/>
    </source>
</evidence>
<dbReference type="GO" id="GO:0004185">
    <property type="term" value="F:serine-type carboxypeptidase activity"/>
    <property type="evidence" value="ECO:0007669"/>
    <property type="project" value="UniProtKB-UniRule"/>
</dbReference>
<dbReference type="InterPro" id="IPR008442">
    <property type="entry name" value="Propeptide_carboxypepY"/>
</dbReference>
<comment type="similarity">
    <text evidence="2 13">Belongs to the peptidase S10 family.</text>
</comment>
<dbReference type="GO" id="GO:0046938">
    <property type="term" value="P:phytochelatin biosynthetic process"/>
    <property type="evidence" value="ECO:0007669"/>
    <property type="project" value="UniProtKB-ARBA"/>
</dbReference>
<keyword evidence="6 13" id="KW-0732">Signal</keyword>
<dbReference type="GO" id="GO:0006995">
    <property type="term" value="P:cellular response to nitrogen starvation"/>
    <property type="evidence" value="ECO:0007669"/>
    <property type="project" value="UniProtKB-ARBA"/>
</dbReference>
<dbReference type="InterPro" id="IPR018202">
    <property type="entry name" value="Ser_caboxypep_ser_AS"/>
</dbReference>
<keyword evidence="3" id="KW-0926">Vacuole</keyword>
<dbReference type="KEGG" id="cot:CORT_0C07330"/>
<sequence>MRVFSTAAAALAVFGITSGLQQPLAMDTFPLKYQAGDEVLVKASKYLNAPLSGLTEEIRELWKQFVYHTDIVDGLKSSGGFSKITKQPFDFYVKDQTLPNHQLRIKSTPENLGLDTVQQYTGYLDIEDEEKHFFFWTFESRNDPTNDPVILWLTGGPGCSSSMGLFFELGPSSIDKDIRPVFNPYSWNNNATVIFLDQPANTGYSYTEKPVSDTVAAGKDVYAFLELFFKQFPQYAKLDFHIAAESYGGHYAPVYASEILSHPERSFNLTSVLIGNGLTDTLVQYEYYQPMACGEGGSEAVVDPQQCQIMDATKPLCLALIKQCYDTESVWTCFPATVYCNEAQMGPYQRAGYNLYDVRLKCDGSQLCYESFDYIEKYLNKPEVLEAVGAEVSGHESCDDGLAASFMYSGDWMKPYYKKVIDVLEKGVPVLIYAGDKDFICNWLGEQAWTNRLQWSGSQGFSKASIRKWEVDGEHAGNVKNYDNFTFLRIFGAGHMAPHDKPENSLDMVNRWINGDHKL</sequence>
<keyword evidence="7 13" id="KW-0378">Hydrolase</keyword>
<organism evidence="15 16">
    <name type="scientific">Candida orthopsilosis (strain 90-125)</name>
    <name type="common">Yeast</name>
    <dbReference type="NCBI Taxonomy" id="1136231"/>
    <lineage>
        <taxon>Eukaryota</taxon>
        <taxon>Fungi</taxon>
        <taxon>Dikarya</taxon>
        <taxon>Ascomycota</taxon>
        <taxon>Saccharomycotina</taxon>
        <taxon>Pichiomycetes</taxon>
        <taxon>Debaryomycetaceae</taxon>
        <taxon>Candida/Lodderomyces clade</taxon>
        <taxon>Candida</taxon>
    </lineage>
</organism>
<evidence type="ECO:0000256" key="4">
    <source>
        <dbReference type="ARBA" id="ARBA00022645"/>
    </source>
</evidence>
<comment type="catalytic activity">
    <reaction evidence="11">
        <text>Release of a C-terminal amino acid with broad specificity.</text>
        <dbReference type="EC" id="3.4.16.5"/>
    </reaction>
</comment>
<dbReference type="Proteomes" id="UP000005018">
    <property type="component" value="Chromosome 3"/>
</dbReference>